<evidence type="ECO:0000313" key="3">
    <source>
        <dbReference type="Proteomes" id="UP000026249"/>
    </source>
</evidence>
<dbReference type="EMBL" id="JFKE01000007">
    <property type="protein sequence ID" value="KAJ54455.1"/>
    <property type="molecule type" value="Genomic_DNA"/>
</dbReference>
<keyword evidence="1" id="KW-0732">Signal</keyword>
<dbReference type="OrthoDB" id="7658791at2"/>
<protein>
    <recommendedName>
        <fullName evidence="4">5-aminolevulic acid synthase</fullName>
    </recommendedName>
</protein>
<evidence type="ECO:0000313" key="2">
    <source>
        <dbReference type="EMBL" id="KAJ54455.1"/>
    </source>
</evidence>
<proteinExistence type="predicted"/>
<dbReference type="RefSeq" id="WP_035261176.1">
    <property type="nucleotide sequence ID" value="NZ_JFKE01000007.1"/>
</dbReference>
<reference evidence="2 3" key="1">
    <citation type="submission" date="2014-03" db="EMBL/GenBank/DDBJ databases">
        <title>Draft Genome Sequence of Actibacterium mucosum KCTC 23349, a Marine Alphaproteobacterium with Complex Ionic Requirements Isolated from Mediterranean Seawater at Malvarrosa Beach, Valencia, Spain.</title>
        <authorList>
            <person name="Arahal D.R."/>
            <person name="Shao Z."/>
            <person name="Lai Q."/>
            <person name="Pujalte M.J."/>
        </authorList>
    </citation>
    <scope>NUCLEOTIDE SEQUENCE [LARGE SCALE GENOMIC DNA]</scope>
    <source>
        <strain evidence="2 3">KCTC 23349</strain>
    </source>
</reference>
<accession>A0A037ZI38</accession>
<evidence type="ECO:0000256" key="1">
    <source>
        <dbReference type="SAM" id="SignalP"/>
    </source>
</evidence>
<feature type="chain" id="PRO_5001559440" description="5-aminolevulic acid synthase" evidence="1">
    <location>
        <begin position="21"/>
        <end position="192"/>
    </location>
</feature>
<name>A0A037ZI38_9RHOB</name>
<dbReference type="STRING" id="1454373.ACMU_17250"/>
<keyword evidence="3" id="KW-1185">Reference proteome</keyword>
<feature type="signal peptide" evidence="1">
    <location>
        <begin position="1"/>
        <end position="20"/>
    </location>
</feature>
<comment type="caution">
    <text evidence="2">The sequence shown here is derived from an EMBL/GenBank/DDBJ whole genome shotgun (WGS) entry which is preliminary data.</text>
</comment>
<gene>
    <name evidence="2" type="ORF">ACMU_17250</name>
</gene>
<dbReference type="AlphaFoldDB" id="A0A037ZI38"/>
<dbReference type="Proteomes" id="UP000026249">
    <property type="component" value="Unassembled WGS sequence"/>
</dbReference>
<sequence length="192" mass="19875">MRTILGVMAAMAALGGAATADPVTGKEARKLVFSPKGAEVEVLDVEFLTDQDRAILQQVGQQQSYYAAIAASPSEGLMSNSLIAAAKYHDVDTAAAKAIEGCNERRNDGSDSCVVVAYVRPKAWEARDLQLSVDATNGLRKEYRKGKGPKALAIAPSTGEWAIAKGDDATEAALADCAAGSGATDCAVVVAD</sequence>
<evidence type="ECO:0008006" key="4">
    <source>
        <dbReference type="Google" id="ProtNLM"/>
    </source>
</evidence>
<organism evidence="2 3">
    <name type="scientific">Actibacterium mucosum KCTC 23349</name>
    <dbReference type="NCBI Taxonomy" id="1454373"/>
    <lineage>
        <taxon>Bacteria</taxon>
        <taxon>Pseudomonadati</taxon>
        <taxon>Pseudomonadota</taxon>
        <taxon>Alphaproteobacteria</taxon>
        <taxon>Rhodobacterales</taxon>
        <taxon>Roseobacteraceae</taxon>
        <taxon>Actibacterium</taxon>
    </lineage>
</organism>